<accession>A0A0V0H213</accession>
<name>A0A0V0H213_SOLCH</name>
<sequence>MTLWIRFIIEMFGLFNLWTTEEVYRTFGYSVWKIIRRLWLQFNTNISFKMENGMKTQCWFEHWICEDYLNATFLDPAEK</sequence>
<organism evidence="2">
    <name type="scientific">Solanum chacoense</name>
    <name type="common">Chaco potato</name>
    <dbReference type="NCBI Taxonomy" id="4108"/>
    <lineage>
        <taxon>Eukaryota</taxon>
        <taxon>Viridiplantae</taxon>
        <taxon>Streptophyta</taxon>
        <taxon>Embryophyta</taxon>
        <taxon>Tracheophyta</taxon>
        <taxon>Spermatophyta</taxon>
        <taxon>Magnoliopsida</taxon>
        <taxon>eudicotyledons</taxon>
        <taxon>Gunneridae</taxon>
        <taxon>Pentapetalae</taxon>
        <taxon>asterids</taxon>
        <taxon>lamiids</taxon>
        <taxon>Solanales</taxon>
        <taxon>Solanaceae</taxon>
        <taxon>Solanoideae</taxon>
        <taxon>Solaneae</taxon>
        <taxon>Solanum</taxon>
    </lineage>
</organism>
<evidence type="ECO:0000313" key="2">
    <source>
        <dbReference type="EMBL" id="JAP14447.1"/>
    </source>
</evidence>
<proteinExistence type="predicted"/>
<keyword evidence="1" id="KW-0732">Signal</keyword>
<reference evidence="2" key="1">
    <citation type="submission" date="2015-12" db="EMBL/GenBank/DDBJ databases">
        <title>Gene expression during late stages of embryo sac development: a critical building block for successful pollen-pistil interactions.</title>
        <authorList>
            <person name="Liu Y."/>
            <person name="Joly V."/>
            <person name="Sabar M."/>
            <person name="Matton D.P."/>
        </authorList>
    </citation>
    <scope>NUCLEOTIDE SEQUENCE</scope>
</reference>
<evidence type="ECO:0000256" key="1">
    <source>
        <dbReference type="SAM" id="SignalP"/>
    </source>
</evidence>
<dbReference type="AlphaFoldDB" id="A0A0V0H213"/>
<feature type="signal peptide" evidence="1">
    <location>
        <begin position="1"/>
        <end position="20"/>
    </location>
</feature>
<protein>
    <submittedName>
        <fullName evidence="2">Putative ovule protein</fullName>
    </submittedName>
</protein>
<feature type="chain" id="PRO_5006865699" evidence="1">
    <location>
        <begin position="21"/>
        <end position="79"/>
    </location>
</feature>
<dbReference type="EMBL" id="GEDG01026559">
    <property type="protein sequence ID" value="JAP14447.1"/>
    <property type="molecule type" value="Transcribed_RNA"/>
</dbReference>